<evidence type="ECO:0000256" key="5">
    <source>
        <dbReference type="ARBA" id="ARBA00022741"/>
    </source>
</evidence>
<keyword evidence="5" id="KW-0547">Nucleotide-binding</keyword>
<evidence type="ECO:0000313" key="13">
    <source>
        <dbReference type="EMBL" id="VAY87815.1"/>
    </source>
</evidence>
<evidence type="ECO:0000256" key="11">
    <source>
        <dbReference type="ARBA" id="ARBA00048248"/>
    </source>
</evidence>
<evidence type="ECO:0000256" key="10">
    <source>
        <dbReference type="ARBA" id="ARBA00033323"/>
    </source>
</evidence>
<protein>
    <recommendedName>
        <fullName evidence="2">tyrosine--tRNA ligase</fullName>
        <ecNumber evidence="2">6.1.1.1</ecNumber>
    </recommendedName>
    <alternativeName>
        <fullName evidence="10">Tyrosyl-tRNA synthetase</fullName>
    </alternativeName>
</protein>
<dbReference type="SUPFAM" id="SSF55174">
    <property type="entry name" value="Alpha-L RNA-binding motif"/>
    <property type="match status" value="1"/>
</dbReference>
<dbReference type="EMBL" id="UOYO01000035">
    <property type="protein sequence ID" value="VAY87815.1"/>
    <property type="molecule type" value="Genomic_DNA"/>
</dbReference>
<dbReference type="InterPro" id="IPR054608">
    <property type="entry name" value="SYY-like_C"/>
</dbReference>
<dbReference type="EC" id="6.1.1.1" evidence="2"/>
<proteinExistence type="inferred from homology"/>
<dbReference type="FunFam" id="1.10.240.10:FF:000006">
    <property type="entry name" value="Tyrosine--tRNA ligase"/>
    <property type="match status" value="1"/>
</dbReference>
<dbReference type="InterPro" id="IPR001412">
    <property type="entry name" value="aa-tRNA-synth_I_CS"/>
</dbReference>
<keyword evidence="6" id="KW-0067">ATP-binding</keyword>
<accession>A0A3B1EA93</accession>
<feature type="domain" description="Tyrosine--tRNA ligase SYY-like C-terminal" evidence="12">
    <location>
        <begin position="328"/>
        <end position="399"/>
    </location>
</feature>
<evidence type="ECO:0000256" key="1">
    <source>
        <dbReference type="ARBA" id="ARBA00011738"/>
    </source>
</evidence>
<gene>
    <name evidence="13" type="ORF">MNB_ARC-1_118</name>
</gene>
<dbReference type="InterPro" id="IPR024088">
    <property type="entry name" value="Tyr-tRNA-ligase_bac-type"/>
</dbReference>
<dbReference type="GO" id="GO:0005524">
    <property type="term" value="F:ATP binding"/>
    <property type="evidence" value="ECO:0007669"/>
    <property type="project" value="UniProtKB-KW"/>
</dbReference>
<dbReference type="InterPro" id="IPR036986">
    <property type="entry name" value="S4_RNA-bd_sf"/>
</dbReference>
<keyword evidence="7" id="KW-0694">RNA-binding</keyword>
<dbReference type="InterPro" id="IPR002305">
    <property type="entry name" value="aa-tRNA-synth_Ic"/>
</dbReference>
<dbReference type="FunFam" id="3.40.50.620:FF:000061">
    <property type="entry name" value="Tyrosine--tRNA ligase"/>
    <property type="match status" value="1"/>
</dbReference>
<dbReference type="CDD" id="cd00805">
    <property type="entry name" value="TyrRS_core"/>
    <property type="match status" value="1"/>
</dbReference>
<dbReference type="HAMAP" id="MF_02007">
    <property type="entry name" value="Tyr_tRNA_synth_type2"/>
    <property type="match status" value="1"/>
</dbReference>
<dbReference type="PROSITE" id="PS00178">
    <property type="entry name" value="AA_TRNA_LIGASE_I"/>
    <property type="match status" value="1"/>
</dbReference>
<dbReference type="InterPro" id="IPR002307">
    <property type="entry name" value="Tyr-tRNA-ligase"/>
</dbReference>
<organism evidence="13">
    <name type="scientific">hydrothermal vent metagenome</name>
    <dbReference type="NCBI Taxonomy" id="652676"/>
    <lineage>
        <taxon>unclassified sequences</taxon>
        <taxon>metagenomes</taxon>
        <taxon>ecological metagenomes</taxon>
    </lineage>
</organism>
<dbReference type="AlphaFoldDB" id="A0A3B1EA93"/>
<sequence>MNIKNKIEEALEEIYRGIAEIIDDESIKELVTRYYKNGEKYFVKAGFDPTAPDLHLGHTVLLQKLATFQKFGGIVQFLIGDFTATIGDPTGKSVTRKVLSKEGIIKNIKSYTTQAFKILDQTRTNIVYNNDWLEKLGAIGILELASNLTVARMLERDDFSKRYSSNIPISVSEFIYPLLQGYDSVHLKSDIEIGGTDQKFNLLMGRTLQKSYDTKKQQAVVMMPILEGLDGINKMSKSLDNYIGVTDEPNDMFGKILSISDKLMWRYYELLSSKSLQSIEKLKEGIENKTLHPKKIKDMLAMEIVDKFHGKGVGAVARDEFTKIFAKKDIPTNLDEFILESGIGILQALVDCKLVPSLSQGRRDLKGGAVKIDQIKIDNDKLTLEKGEYILQKGKKNFVRVVIK</sequence>
<name>A0A3B1EA93_9ZZZZ</name>
<dbReference type="Gene3D" id="1.10.240.10">
    <property type="entry name" value="Tyrosyl-Transfer RNA Synthetase"/>
    <property type="match status" value="1"/>
</dbReference>
<dbReference type="GO" id="GO:0005829">
    <property type="term" value="C:cytosol"/>
    <property type="evidence" value="ECO:0007669"/>
    <property type="project" value="TreeGrafter"/>
</dbReference>
<evidence type="ECO:0000256" key="8">
    <source>
        <dbReference type="ARBA" id="ARBA00022917"/>
    </source>
</evidence>
<dbReference type="InterPro" id="IPR014729">
    <property type="entry name" value="Rossmann-like_a/b/a_fold"/>
</dbReference>
<dbReference type="SUPFAM" id="SSF52374">
    <property type="entry name" value="Nucleotidylyl transferase"/>
    <property type="match status" value="1"/>
</dbReference>
<evidence type="ECO:0000256" key="9">
    <source>
        <dbReference type="ARBA" id="ARBA00023146"/>
    </source>
</evidence>
<keyword evidence="3" id="KW-0963">Cytoplasm</keyword>
<evidence type="ECO:0000256" key="7">
    <source>
        <dbReference type="ARBA" id="ARBA00022884"/>
    </source>
</evidence>
<evidence type="ECO:0000256" key="6">
    <source>
        <dbReference type="ARBA" id="ARBA00022840"/>
    </source>
</evidence>
<dbReference type="PANTHER" id="PTHR11766:SF1">
    <property type="entry name" value="TYROSINE--TRNA LIGASE"/>
    <property type="match status" value="1"/>
</dbReference>
<keyword evidence="8" id="KW-0648">Protein biosynthesis</keyword>
<dbReference type="GO" id="GO:0006437">
    <property type="term" value="P:tyrosyl-tRNA aminoacylation"/>
    <property type="evidence" value="ECO:0007669"/>
    <property type="project" value="InterPro"/>
</dbReference>
<dbReference type="PANTHER" id="PTHR11766">
    <property type="entry name" value="TYROSYL-TRNA SYNTHETASE"/>
    <property type="match status" value="1"/>
</dbReference>
<evidence type="ECO:0000256" key="2">
    <source>
        <dbReference type="ARBA" id="ARBA00013160"/>
    </source>
</evidence>
<keyword evidence="4 13" id="KW-0436">Ligase</keyword>
<comment type="subunit">
    <text evidence="1">Homodimer.</text>
</comment>
<dbReference type="PROSITE" id="PS50889">
    <property type="entry name" value="S4"/>
    <property type="match status" value="1"/>
</dbReference>
<dbReference type="InterPro" id="IPR024108">
    <property type="entry name" value="Tyr-tRNA-ligase_bac_2"/>
</dbReference>
<dbReference type="Pfam" id="PF22421">
    <property type="entry name" value="SYY_C-terminal"/>
    <property type="match status" value="1"/>
</dbReference>
<evidence type="ECO:0000256" key="3">
    <source>
        <dbReference type="ARBA" id="ARBA00022490"/>
    </source>
</evidence>
<dbReference type="Gene3D" id="3.40.50.620">
    <property type="entry name" value="HUPs"/>
    <property type="match status" value="1"/>
</dbReference>
<keyword evidence="9 13" id="KW-0030">Aminoacyl-tRNA synthetase</keyword>
<dbReference type="GO" id="GO:0004831">
    <property type="term" value="F:tyrosine-tRNA ligase activity"/>
    <property type="evidence" value="ECO:0007669"/>
    <property type="project" value="UniProtKB-EC"/>
</dbReference>
<evidence type="ECO:0000256" key="4">
    <source>
        <dbReference type="ARBA" id="ARBA00022598"/>
    </source>
</evidence>
<dbReference type="NCBIfam" id="TIGR00234">
    <property type="entry name" value="tyrS"/>
    <property type="match status" value="1"/>
</dbReference>
<dbReference type="GO" id="GO:0003723">
    <property type="term" value="F:RNA binding"/>
    <property type="evidence" value="ECO:0007669"/>
    <property type="project" value="UniProtKB-KW"/>
</dbReference>
<dbReference type="PRINTS" id="PR01040">
    <property type="entry name" value="TRNASYNTHTYR"/>
</dbReference>
<comment type="catalytic activity">
    <reaction evidence="11">
        <text>tRNA(Tyr) + L-tyrosine + ATP = L-tyrosyl-tRNA(Tyr) + AMP + diphosphate + H(+)</text>
        <dbReference type="Rhea" id="RHEA:10220"/>
        <dbReference type="Rhea" id="RHEA-COMP:9706"/>
        <dbReference type="Rhea" id="RHEA-COMP:9707"/>
        <dbReference type="ChEBI" id="CHEBI:15378"/>
        <dbReference type="ChEBI" id="CHEBI:30616"/>
        <dbReference type="ChEBI" id="CHEBI:33019"/>
        <dbReference type="ChEBI" id="CHEBI:58315"/>
        <dbReference type="ChEBI" id="CHEBI:78442"/>
        <dbReference type="ChEBI" id="CHEBI:78536"/>
        <dbReference type="ChEBI" id="CHEBI:456215"/>
        <dbReference type="EC" id="6.1.1.1"/>
    </reaction>
</comment>
<reference evidence="13" key="1">
    <citation type="submission" date="2018-10" db="EMBL/GenBank/DDBJ databases">
        <authorList>
            <person name="Aoki K."/>
        </authorList>
    </citation>
    <scope>NUCLEOTIDE SEQUENCE</scope>
</reference>
<evidence type="ECO:0000259" key="12">
    <source>
        <dbReference type="Pfam" id="PF22421"/>
    </source>
</evidence>
<dbReference type="Gene3D" id="3.10.290.10">
    <property type="entry name" value="RNA-binding S4 domain"/>
    <property type="match status" value="1"/>
</dbReference>
<dbReference type="Pfam" id="PF00579">
    <property type="entry name" value="tRNA-synt_1b"/>
    <property type="match status" value="1"/>
</dbReference>